<organism evidence="1 2">
    <name type="scientific">Leptospira neocaledonica</name>
    <dbReference type="NCBI Taxonomy" id="2023192"/>
    <lineage>
        <taxon>Bacteria</taxon>
        <taxon>Pseudomonadati</taxon>
        <taxon>Spirochaetota</taxon>
        <taxon>Spirochaetia</taxon>
        <taxon>Leptospirales</taxon>
        <taxon>Leptospiraceae</taxon>
        <taxon>Leptospira</taxon>
    </lineage>
</organism>
<keyword evidence="2" id="KW-1185">Reference proteome</keyword>
<gene>
    <name evidence="1" type="ORF">CH365_13065</name>
</gene>
<dbReference type="OrthoDB" id="5194749at2"/>
<dbReference type="RefSeq" id="WP_100769024.1">
    <property type="nucleotide sequence ID" value="NZ_NPEA01000007.1"/>
</dbReference>
<evidence type="ECO:0000313" key="2">
    <source>
        <dbReference type="Proteomes" id="UP000231843"/>
    </source>
</evidence>
<evidence type="ECO:0000313" key="1">
    <source>
        <dbReference type="EMBL" id="PJZ76319.1"/>
    </source>
</evidence>
<proteinExistence type="predicted"/>
<name>A0A2M9ZWC2_9LEPT</name>
<sequence length="204" mass="22892">MGLFSSIFTKNEEERKGTLVTAQLNHLLMPIDRGDFYEDPIDDALRALDYGEVDGGGTMQLESGEIEYIDVEIFLFNLDEGIPFLIKKMEELGAPKSSVLIIHDQSNPRQIEFGKTEGVAIYLDGVNLPEEVYKTSDINEIVENFNNVLNGIGSMQSYWEGETETALYFYGSNAEKMKNILRTNLATYPLCEGCRIVTIAPKTN</sequence>
<protein>
    <submittedName>
        <fullName evidence="1">Uncharacterized protein</fullName>
    </submittedName>
</protein>
<dbReference type="AlphaFoldDB" id="A0A2M9ZWC2"/>
<comment type="caution">
    <text evidence="1">The sequence shown here is derived from an EMBL/GenBank/DDBJ whole genome shotgun (WGS) entry which is preliminary data.</text>
</comment>
<accession>A0A2M9ZWC2</accession>
<dbReference type="Proteomes" id="UP000231843">
    <property type="component" value="Unassembled WGS sequence"/>
</dbReference>
<reference evidence="1 2" key="1">
    <citation type="submission" date="2017-07" db="EMBL/GenBank/DDBJ databases">
        <title>Leptospira spp. isolated from tropical soils.</title>
        <authorList>
            <person name="Thibeaux R."/>
            <person name="Iraola G."/>
            <person name="Ferres I."/>
            <person name="Bierque E."/>
            <person name="Girault D."/>
            <person name="Soupe-Gilbert M.-E."/>
            <person name="Picardeau M."/>
            <person name="Goarant C."/>
        </authorList>
    </citation>
    <scope>NUCLEOTIDE SEQUENCE [LARGE SCALE GENOMIC DNA]</scope>
    <source>
        <strain evidence="1 2">ES4-C-A1</strain>
    </source>
</reference>
<dbReference type="EMBL" id="NPEA01000007">
    <property type="protein sequence ID" value="PJZ76319.1"/>
    <property type="molecule type" value="Genomic_DNA"/>
</dbReference>